<proteinExistence type="predicted"/>
<dbReference type="EMBL" id="JBHSCR010000010">
    <property type="protein sequence ID" value="MFC4348509.1"/>
    <property type="molecule type" value="Genomic_DNA"/>
</dbReference>
<dbReference type="SUPFAM" id="SSF63380">
    <property type="entry name" value="Riboflavin synthase domain-like"/>
    <property type="match status" value="1"/>
</dbReference>
<evidence type="ECO:0000256" key="2">
    <source>
        <dbReference type="ARBA" id="ARBA00022630"/>
    </source>
</evidence>
<dbReference type="Gene3D" id="3.10.20.30">
    <property type="match status" value="1"/>
</dbReference>
<dbReference type="InterPro" id="IPR001709">
    <property type="entry name" value="Flavoprot_Pyr_Nucl_cyt_Rdtase"/>
</dbReference>
<dbReference type="PANTHER" id="PTHR47354">
    <property type="entry name" value="NADH OXIDOREDUCTASE HCR"/>
    <property type="match status" value="1"/>
</dbReference>
<evidence type="ECO:0000256" key="5">
    <source>
        <dbReference type="ARBA" id="ARBA00022827"/>
    </source>
</evidence>
<dbReference type="CDD" id="cd06214">
    <property type="entry name" value="PA_degradation_oxidoreductase_like"/>
    <property type="match status" value="1"/>
</dbReference>
<feature type="domain" description="2Fe-2S ferredoxin-type" evidence="10">
    <location>
        <begin position="266"/>
        <end position="356"/>
    </location>
</feature>
<evidence type="ECO:0000313" key="12">
    <source>
        <dbReference type="EMBL" id="MFC4348509.1"/>
    </source>
</evidence>
<dbReference type="NCBIfam" id="TIGR02160">
    <property type="entry name" value="PA_CoA_Oxy5"/>
    <property type="match status" value="1"/>
</dbReference>
<dbReference type="PRINTS" id="PR00371">
    <property type="entry name" value="FPNCR"/>
</dbReference>
<dbReference type="SUPFAM" id="SSF52343">
    <property type="entry name" value="Ferredoxin reductase-like, C-terminal NADP-linked domain"/>
    <property type="match status" value="1"/>
</dbReference>
<evidence type="ECO:0000256" key="6">
    <source>
        <dbReference type="ARBA" id="ARBA00023002"/>
    </source>
</evidence>
<comment type="cofactor">
    <cofactor evidence="9">
        <name>[2Fe-2S] cluster</name>
        <dbReference type="ChEBI" id="CHEBI:190135"/>
    </cofactor>
</comment>
<gene>
    <name evidence="12" type="primary">paaE</name>
    <name evidence="12" type="ORF">ACFO5Q_11710</name>
</gene>
<dbReference type="InterPro" id="IPR017927">
    <property type="entry name" value="FAD-bd_FR_type"/>
</dbReference>
<dbReference type="EC" id="1.14.13.149" evidence="12"/>
<sequence>MKHYHPLTVQSIAQETQDTVCVSFAVPEELADTYNYLQGQHVGLRKKFDDQDIRRSYSIASSVQDGRLDIAVRKVEGGIFSTFINNDLKVGDTLDVFPPVGTFRTELEPSAERTYVAFAAGSGITPIYSIIKTTLEAEPESRFVLFFGNRNGRSIIFRNRLTDLKNQFMGRLSVYHFLSQEENDIELFNGRLDGKKVKDLLGRIVPVDAIDEAYVCGPGTMIEEVTAALVEEGVEPSRIHHEHFGVTDAAAKNAAPRAKNAKTGQVNLTVIRDGESFNLQVQQTDKPLLDEIADGGIDVPYSCKGGVCCTCRAKVVKGKAEMVLNYGLEEDDVKKGFILTCQSYPVSDNLILDFDA</sequence>
<name>A0ABV8UCF4_9PROT</name>
<dbReference type="PRINTS" id="PR00406">
    <property type="entry name" value="CYTB5RDTASE"/>
</dbReference>
<dbReference type="Pfam" id="PF00111">
    <property type="entry name" value="Fer2"/>
    <property type="match status" value="1"/>
</dbReference>
<dbReference type="InterPro" id="IPR012675">
    <property type="entry name" value="Beta-grasp_dom_sf"/>
</dbReference>
<comment type="cofactor">
    <cofactor evidence="1">
        <name>FAD</name>
        <dbReference type="ChEBI" id="CHEBI:57692"/>
    </cofactor>
</comment>
<dbReference type="InterPro" id="IPR008333">
    <property type="entry name" value="Cbr1-like_FAD-bd_dom"/>
</dbReference>
<dbReference type="InterPro" id="IPR039261">
    <property type="entry name" value="FNR_nucleotide-bd"/>
</dbReference>
<keyword evidence="3" id="KW-0001">2Fe-2S</keyword>
<evidence type="ECO:0000256" key="3">
    <source>
        <dbReference type="ARBA" id="ARBA00022714"/>
    </source>
</evidence>
<dbReference type="InterPro" id="IPR036010">
    <property type="entry name" value="2Fe-2S_ferredoxin-like_sf"/>
</dbReference>
<dbReference type="InterPro" id="IPR050415">
    <property type="entry name" value="MRET"/>
</dbReference>
<dbReference type="GO" id="GO:0097266">
    <property type="term" value="F:phenylacetyl-CoA 1,2-epoxidase activity"/>
    <property type="evidence" value="ECO:0007669"/>
    <property type="project" value="UniProtKB-EC"/>
</dbReference>
<dbReference type="PROSITE" id="PS51085">
    <property type="entry name" value="2FE2S_FER_2"/>
    <property type="match status" value="1"/>
</dbReference>
<dbReference type="Gene3D" id="2.40.30.10">
    <property type="entry name" value="Translation factors"/>
    <property type="match status" value="1"/>
</dbReference>
<organism evidence="12 13">
    <name type="scientific">Kordiimonas lipolytica</name>
    <dbReference type="NCBI Taxonomy" id="1662421"/>
    <lineage>
        <taxon>Bacteria</taxon>
        <taxon>Pseudomonadati</taxon>
        <taxon>Pseudomonadota</taxon>
        <taxon>Alphaproteobacteria</taxon>
        <taxon>Kordiimonadales</taxon>
        <taxon>Kordiimonadaceae</taxon>
        <taxon>Kordiimonas</taxon>
    </lineage>
</organism>
<protein>
    <submittedName>
        <fullName evidence="12">1,2-phenylacetyl-CoA epoxidase subunit PaaE</fullName>
        <ecNumber evidence="12">1.14.13.149</ecNumber>
    </submittedName>
</protein>
<dbReference type="RefSeq" id="WP_068151450.1">
    <property type="nucleotide sequence ID" value="NZ_JBHSCR010000010.1"/>
</dbReference>
<keyword evidence="7" id="KW-0408">Iron</keyword>
<dbReference type="CDD" id="cd00207">
    <property type="entry name" value="fer2"/>
    <property type="match status" value="1"/>
</dbReference>
<evidence type="ECO:0000256" key="7">
    <source>
        <dbReference type="ARBA" id="ARBA00023004"/>
    </source>
</evidence>
<dbReference type="InterPro" id="IPR001433">
    <property type="entry name" value="OxRdtase_FAD/NAD-bd"/>
</dbReference>
<dbReference type="PANTHER" id="PTHR47354:SF8">
    <property type="entry name" value="1,2-PHENYLACETYL-COA EPOXIDASE, SUBUNIT E"/>
    <property type="match status" value="1"/>
</dbReference>
<evidence type="ECO:0000313" key="13">
    <source>
        <dbReference type="Proteomes" id="UP001595776"/>
    </source>
</evidence>
<dbReference type="InterPro" id="IPR001041">
    <property type="entry name" value="2Fe-2S_ferredoxin-type"/>
</dbReference>
<evidence type="ECO:0000256" key="1">
    <source>
        <dbReference type="ARBA" id="ARBA00001974"/>
    </source>
</evidence>
<evidence type="ECO:0000256" key="8">
    <source>
        <dbReference type="ARBA" id="ARBA00023014"/>
    </source>
</evidence>
<evidence type="ECO:0000256" key="4">
    <source>
        <dbReference type="ARBA" id="ARBA00022723"/>
    </source>
</evidence>
<keyword evidence="5" id="KW-0274">FAD</keyword>
<evidence type="ECO:0000259" key="11">
    <source>
        <dbReference type="PROSITE" id="PS51384"/>
    </source>
</evidence>
<comment type="caution">
    <text evidence="12">The sequence shown here is derived from an EMBL/GenBank/DDBJ whole genome shotgun (WGS) entry which is preliminary data.</text>
</comment>
<keyword evidence="2" id="KW-0285">Flavoprotein</keyword>
<dbReference type="PROSITE" id="PS51384">
    <property type="entry name" value="FAD_FR"/>
    <property type="match status" value="1"/>
</dbReference>
<keyword evidence="13" id="KW-1185">Reference proteome</keyword>
<keyword evidence="6 12" id="KW-0560">Oxidoreductase</keyword>
<dbReference type="Gene3D" id="3.40.50.80">
    <property type="entry name" value="Nucleotide-binding domain of ferredoxin-NADP reductase (FNR) module"/>
    <property type="match status" value="1"/>
</dbReference>
<feature type="domain" description="FAD-binding FR-type" evidence="11">
    <location>
        <begin position="2"/>
        <end position="106"/>
    </location>
</feature>
<accession>A0ABV8UCF4</accession>
<reference evidence="13" key="1">
    <citation type="journal article" date="2019" name="Int. J. Syst. Evol. Microbiol.">
        <title>The Global Catalogue of Microorganisms (GCM) 10K type strain sequencing project: providing services to taxonomists for standard genome sequencing and annotation.</title>
        <authorList>
            <consortium name="The Broad Institute Genomics Platform"/>
            <consortium name="The Broad Institute Genome Sequencing Center for Infectious Disease"/>
            <person name="Wu L."/>
            <person name="Ma J."/>
        </authorList>
    </citation>
    <scope>NUCLEOTIDE SEQUENCE [LARGE SCALE GENOMIC DNA]</scope>
    <source>
        <strain evidence="13">CGMCC 1.15304</strain>
    </source>
</reference>
<dbReference type="Pfam" id="PF00175">
    <property type="entry name" value="NAD_binding_1"/>
    <property type="match status" value="1"/>
</dbReference>
<keyword evidence="8" id="KW-0411">Iron-sulfur</keyword>
<evidence type="ECO:0000256" key="9">
    <source>
        <dbReference type="ARBA" id="ARBA00034078"/>
    </source>
</evidence>
<dbReference type="SUPFAM" id="SSF54292">
    <property type="entry name" value="2Fe-2S ferredoxin-like"/>
    <property type="match status" value="1"/>
</dbReference>
<evidence type="ECO:0000259" key="10">
    <source>
        <dbReference type="PROSITE" id="PS51085"/>
    </source>
</evidence>
<dbReference type="InterPro" id="IPR017938">
    <property type="entry name" value="Riboflavin_synthase-like_b-brl"/>
</dbReference>
<dbReference type="Proteomes" id="UP001595776">
    <property type="component" value="Unassembled WGS sequence"/>
</dbReference>
<dbReference type="InterPro" id="IPR011884">
    <property type="entry name" value="PaaE"/>
</dbReference>
<keyword evidence="4" id="KW-0479">Metal-binding</keyword>
<dbReference type="Pfam" id="PF00970">
    <property type="entry name" value="FAD_binding_6"/>
    <property type="match status" value="1"/>
</dbReference>